<dbReference type="PANTHER" id="PTHR31983:SF0">
    <property type="entry name" value="GLUCAN ENDO-1,3-BETA-D-GLUCOSIDASE 2"/>
    <property type="match status" value="1"/>
</dbReference>
<dbReference type="KEGG" id="epo:Epro_1195"/>
<evidence type="ECO:0000256" key="3">
    <source>
        <dbReference type="ARBA" id="ARBA00012780"/>
    </source>
</evidence>
<dbReference type="Gene3D" id="2.60.40.4070">
    <property type="match status" value="1"/>
</dbReference>
<evidence type="ECO:0000313" key="10">
    <source>
        <dbReference type="EMBL" id="AKL98574.1"/>
    </source>
</evidence>
<dbReference type="STRING" id="1408281.Epro_1195"/>
<dbReference type="EMBL" id="CP009498">
    <property type="protein sequence ID" value="AKL98574.1"/>
    <property type="molecule type" value="Genomic_DNA"/>
</dbReference>
<dbReference type="OrthoDB" id="5480482at2"/>
<dbReference type="EC" id="3.2.1.39" evidence="3"/>
<organism evidence="10 11">
    <name type="scientific">Endomicrobium proavitum</name>
    <dbReference type="NCBI Taxonomy" id="1408281"/>
    <lineage>
        <taxon>Bacteria</taxon>
        <taxon>Pseudomonadati</taxon>
        <taxon>Elusimicrobiota</taxon>
        <taxon>Endomicrobiia</taxon>
        <taxon>Endomicrobiales</taxon>
        <taxon>Endomicrobiaceae</taxon>
        <taxon>Endomicrobium</taxon>
    </lineage>
</organism>
<keyword evidence="7" id="KW-0961">Cell wall biogenesis/degradation</keyword>
<evidence type="ECO:0000256" key="1">
    <source>
        <dbReference type="ARBA" id="ARBA00000382"/>
    </source>
</evidence>
<dbReference type="InterPro" id="IPR040720">
    <property type="entry name" value="GH81_C"/>
</dbReference>
<dbReference type="GO" id="GO:0000272">
    <property type="term" value="P:polysaccharide catabolic process"/>
    <property type="evidence" value="ECO:0007669"/>
    <property type="project" value="UniProtKB-KW"/>
</dbReference>
<comment type="catalytic activity">
    <reaction evidence="1">
        <text>Hydrolysis of (1-&gt;3)-beta-D-glucosidic linkages in (1-&gt;3)-beta-D-glucans.</text>
        <dbReference type="EC" id="3.2.1.39"/>
    </reaction>
</comment>
<feature type="domain" description="Glycosyl hydrolase family 81 C-terminal" evidence="9">
    <location>
        <begin position="439"/>
        <end position="767"/>
    </location>
</feature>
<dbReference type="Pfam" id="PF17652">
    <property type="entry name" value="Glyco_hydro81C"/>
    <property type="match status" value="1"/>
</dbReference>
<dbReference type="PATRIC" id="fig|1408281.3.peg.1232"/>
<dbReference type="PANTHER" id="PTHR31983">
    <property type="entry name" value="ENDO-1,3(4)-BETA-GLUCANASE 1"/>
    <property type="match status" value="1"/>
</dbReference>
<evidence type="ECO:0000256" key="7">
    <source>
        <dbReference type="ARBA" id="ARBA00023316"/>
    </source>
</evidence>
<dbReference type="Proteomes" id="UP000035337">
    <property type="component" value="Chromosome"/>
</dbReference>
<dbReference type="NCBIfam" id="TIGR04183">
    <property type="entry name" value="Por_Secre_tail"/>
    <property type="match status" value="1"/>
</dbReference>
<dbReference type="InterPro" id="IPR026444">
    <property type="entry name" value="Secre_tail"/>
</dbReference>
<dbReference type="GO" id="GO:0071555">
    <property type="term" value="P:cell wall organization"/>
    <property type="evidence" value="ECO:0007669"/>
    <property type="project" value="UniProtKB-KW"/>
</dbReference>
<keyword evidence="4" id="KW-0378">Hydrolase</keyword>
<evidence type="ECO:0000256" key="8">
    <source>
        <dbReference type="ARBA" id="ARBA00023326"/>
    </source>
</evidence>
<evidence type="ECO:0000259" key="9">
    <source>
        <dbReference type="Pfam" id="PF17652"/>
    </source>
</evidence>
<evidence type="ECO:0000256" key="2">
    <source>
        <dbReference type="ARBA" id="ARBA00010730"/>
    </source>
</evidence>
<evidence type="ECO:0000256" key="6">
    <source>
        <dbReference type="ARBA" id="ARBA00023295"/>
    </source>
</evidence>
<evidence type="ECO:0000256" key="4">
    <source>
        <dbReference type="ARBA" id="ARBA00022801"/>
    </source>
</evidence>
<dbReference type="PROSITE" id="PS52008">
    <property type="entry name" value="GH81"/>
    <property type="match status" value="1"/>
</dbReference>
<evidence type="ECO:0000256" key="5">
    <source>
        <dbReference type="ARBA" id="ARBA00023277"/>
    </source>
</evidence>
<proteinExistence type="inferred from homology"/>
<accession>A0A0G3WM72</accession>
<dbReference type="InterPro" id="IPR005200">
    <property type="entry name" value="Endo-beta-glucanase"/>
</dbReference>
<sequence length="1106" mass="122190">MKRSLNLFVVFLFTFLIFSAKDLQAFSRPTINGAGVLETFDALLLPARLADTFTLTSKPYPTNKWYTSLFVNIAGKTSDATILNAFYGNKISPTPMLVVYDTVFPYTNVAWGNGWGYSLGGHNVGYGTFGPPSGGVGVKAADILPIAVQAAWGSGVDDVIKANSTELKDYGDWSFTAVLTDNVNSTRKMTSTFGKGFLFTYNYFTNNVNPRFRMKTYESGTAYTYYYNNGGVMTQIAPGNQVTTDSIMIKIYTVATTLGASAYQYFAVYAPAGTVFRVETAPSPGEIVNITLSGATESDRYLAIGLLKSPAPAASDVAAFDIFKDYYKYAYNFITDTQVSWAYNSDASITTTYNFTVTPKRTDHAGYVAGQTVYGLYPHHYRNITTGVNTAYTYNTIRGELRVNTGASFQTKVNFQGMLPYFPYEVPDGARKTQLQAYINNDKNFNPSNPRGQNTYYYGKALARAANLIPIFNQTNNAAARNTMITRLKNELIAWYSGAGATDNKFFGYDSLYGGIIGRGPSGYNAIDFIGEEIDFGATKYNDHHFHYGYYIYASALLAMFDPDFASNLQYKEIVDALVKEIANPDRNSTHFPFLRYFDVYEGHSYANGKGGGIRDYGNDEESSSEAMNAWAGIYLWGVATNNEEYKKLGLYLYTTHYEAIRKYYFDIDLDIYRTKYPSYAHSTIGMLFDSMFTWDLWWSPKINKTIMGIQILPVNPTSLYLAYDTTHAQQYYTEMNGETGYDNFWKDVWLKFKSFFDPAGALTDWASAGLPLGFPDTWASNGGGDDGTTLTHSYQFINFFDSVGTLNTGYYATDSSGNSVPFAVTKKGSDYTFVAYNGAASAKIITFYPRGGSPAVPGSGIMNVPARSIMTTKDFASFKTDGSLVFNYNYASPNGWGVSITGMSPALNFDIQAAFSEAPNPASTNTQYEYLGNSYFTVTKTTVSINGTIPMTYDYSSAVIPAGVNEDDLRLAVYDSALQTVTPINIAPNTISHTITVQVGNADFNKSYMLVRVINIDKSVYAYPNPYNHLRHRSAGIHFANLQAGAQISIYNISGEKVFETTTASSGECVWNVRNNSGRTIASGVYIYHIKTGGKTVKGKIAIER</sequence>
<comment type="similarity">
    <text evidence="2">Belongs to the glycosyl hydrolase 81 family.</text>
</comment>
<keyword evidence="6" id="KW-0326">Glycosidase</keyword>
<dbReference type="GO" id="GO:0042973">
    <property type="term" value="F:glucan endo-1,3-beta-D-glucosidase activity"/>
    <property type="evidence" value="ECO:0007669"/>
    <property type="project" value="UniProtKB-EC"/>
</dbReference>
<dbReference type="AlphaFoldDB" id="A0A0G3WM72"/>
<keyword evidence="11" id="KW-1185">Reference proteome</keyword>
<gene>
    <name evidence="10" type="ORF">Epro_1195</name>
</gene>
<dbReference type="RefSeq" id="WP_052571232.1">
    <property type="nucleotide sequence ID" value="NZ_CP009498.1"/>
</dbReference>
<evidence type="ECO:0000313" key="11">
    <source>
        <dbReference type="Proteomes" id="UP000035337"/>
    </source>
</evidence>
<protein>
    <recommendedName>
        <fullName evidence="3">glucan endo-1,3-beta-D-glucosidase</fullName>
        <ecNumber evidence="3">3.2.1.39</ecNumber>
    </recommendedName>
</protein>
<keyword evidence="8" id="KW-0624">Polysaccharide degradation</keyword>
<keyword evidence="5" id="KW-0119">Carbohydrate metabolism</keyword>
<name>A0A0G3WM72_9BACT</name>
<dbReference type="GO" id="GO:0052861">
    <property type="term" value="F:endo-1,3(4)-beta-glucanase activity"/>
    <property type="evidence" value="ECO:0007669"/>
    <property type="project" value="InterPro"/>
</dbReference>
<reference evidence="10 11" key="1">
    <citation type="submission" date="2014-09" db="EMBL/GenBank/DDBJ databases">
        <title>Complete genome sequence of Endomicrobium proavitum.</title>
        <authorList>
            <person name="Zheng H."/>
        </authorList>
    </citation>
    <scope>NUCLEOTIDE SEQUENCE [LARGE SCALE GENOMIC DNA]</scope>
    <source>
        <strain evidence="10 11">Rsa215</strain>
    </source>
</reference>